<proteinExistence type="predicted"/>
<gene>
    <name evidence="3" type="ORF">GCM10009838_71790</name>
</gene>
<evidence type="ECO:0000313" key="4">
    <source>
        <dbReference type="Proteomes" id="UP001499854"/>
    </source>
</evidence>
<evidence type="ECO:0000313" key="3">
    <source>
        <dbReference type="EMBL" id="GAA1996392.1"/>
    </source>
</evidence>
<protein>
    <submittedName>
        <fullName evidence="3">Heavy-metal-associated domain-containing protein</fullName>
    </submittedName>
</protein>
<name>A0ABN2T108_9ACTN</name>
<keyword evidence="1" id="KW-0479">Metal-binding</keyword>
<dbReference type="PROSITE" id="PS50846">
    <property type="entry name" value="HMA_2"/>
    <property type="match status" value="1"/>
</dbReference>
<dbReference type="InterPro" id="IPR017969">
    <property type="entry name" value="Heavy-metal-associated_CS"/>
</dbReference>
<dbReference type="InterPro" id="IPR036163">
    <property type="entry name" value="HMA_dom_sf"/>
</dbReference>
<dbReference type="Pfam" id="PF00403">
    <property type="entry name" value="HMA"/>
    <property type="match status" value="1"/>
</dbReference>
<accession>A0ABN2T108</accession>
<reference evidence="3 4" key="1">
    <citation type="journal article" date="2019" name="Int. J. Syst. Evol. Microbiol.">
        <title>The Global Catalogue of Microorganisms (GCM) 10K type strain sequencing project: providing services to taxonomists for standard genome sequencing and annotation.</title>
        <authorList>
            <consortium name="The Broad Institute Genomics Platform"/>
            <consortium name="The Broad Institute Genome Sequencing Center for Infectious Disease"/>
            <person name="Wu L."/>
            <person name="Ma J."/>
        </authorList>
    </citation>
    <scope>NUCLEOTIDE SEQUENCE [LARGE SCALE GENOMIC DNA]</scope>
    <source>
        <strain evidence="3 4">JCM 16013</strain>
    </source>
</reference>
<feature type="domain" description="HMA" evidence="2">
    <location>
        <begin position="11"/>
        <end position="76"/>
    </location>
</feature>
<dbReference type="RefSeq" id="WP_344661630.1">
    <property type="nucleotide sequence ID" value="NZ_BAAAQM010000057.1"/>
</dbReference>
<keyword evidence="4" id="KW-1185">Reference proteome</keyword>
<dbReference type="InterPro" id="IPR006121">
    <property type="entry name" value="HMA_dom"/>
</dbReference>
<sequence>MSAAAPTSPVSTAAYGVAGMSCGHCSAAVTEALTALPGVTGVEIDLPGKRAVVASRAPLDIAAVRDAVEGAGYQLV</sequence>
<dbReference type="CDD" id="cd00371">
    <property type="entry name" value="HMA"/>
    <property type="match status" value="1"/>
</dbReference>
<comment type="caution">
    <text evidence="3">The sequence shown here is derived from an EMBL/GenBank/DDBJ whole genome shotgun (WGS) entry which is preliminary data.</text>
</comment>
<dbReference type="PROSITE" id="PS01047">
    <property type="entry name" value="HMA_1"/>
    <property type="match status" value="1"/>
</dbReference>
<evidence type="ECO:0000259" key="2">
    <source>
        <dbReference type="PROSITE" id="PS50846"/>
    </source>
</evidence>
<organism evidence="3 4">
    <name type="scientific">Catenulispora subtropica</name>
    <dbReference type="NCBI Taxonomy" id="450798"/>
    <lineage>
        <taxon>Bacteria</taxon>
        <taxon>Bacillati</taxon>
        <taxon>Actinomycetota</taxon>
        <taxon>Actinomycetes</taxon>
        <taxon>Catenulisporales</taxon>
        <taxon>Catenulisporaceae</taxon>
        <taxon>Catenulispora</taxon>
    </lineage>
</organism>
<dbReference type="Gene3D" id="3.30.70.100">
    <property type="match status" value="1"/>
</dbReference>
<evidence type="ECO:0000256" key="1">
    <source>
        <dbReference type="ARBA" id="ARBA00022723"/>
    </source>
</evidence>
<dbReference type="EMBL" id="BAAAQM010000057">
    <property type="protein sequence ID" value="GAA1996392.1"/>
    <property type="molecule type" value="Genomic_DNA"/>
</dbReference>
<dbReference type="Proteomes" id="UP001499854">
    <property type="component" value="Unassembled WGS sequence"/>
</dbReference>
<dbReference type="SUPFAM" id="SSF55008">
    <property type="entry name" value="HMA, heavy metal-associated domain"/>
    <property type="match status" value="1"/>
</dbReference>